<dbReference type="Gene3D" id="2.60.40.10">
    <property type="entry name" value="Immunoglobulins"/>
    <property type="match status" value="1"/>
</dbReference>
<comment type="caution">
    <text evidence="6">The sequence shown here is derived from an EMBL/GenBank/DDBJ whole genome shotgun (WGS) entry which is preliminary data.</text>
</comment>
<organism evidence="6 7">
    <name type="scientific">Perca fluviatilis</name>
    <name type="common">European perch</name>
    <dbReference type="NCBI Taxonomy" id="8168"/>
    <lineage>
        <taxon>Eukaryota</taxon>
        <taxon>Metazoa</taxon>
        <taxon>Chordata</taxon>
        <taxon>Craniata</taxon>
        <taxon>Vertebrata</taxon>
        <taxon>Euteleostomi</taxon>
        <taxon>Actinopterygii</taxon>
        <taxon>Neopterygii</taxon>
        <taxon>Teleostei</taxon>
        <taxon>Neoteleostei</taxon>
        <taxon>Acanthomorphata</taxon>
        <taxon>Eupercaria</taxon>
        <taxon>Perciformes</taxon>
        <taxon>Percoidei</taxon>
        <taxon>Percidae</taxon>
        <taxon>Percinae</taxon>
        <taxon>Perca</taxon>
    </lineage>
</organism>
<protein>
    <submittedName>
        <fullName evidence="6">Uncharacterized protein</fullName>
    </submittedName>
</protein>
<keyword evidence="4" id="KW-0325">Glycoprotein</keyword>
<gene>
    <name evidence="6" type="ORF">PFLUV_G00017010</name>
</gene>
<dbReference type="InterPro" id="IPR013783">
    <property type="entry name" value="Ig-like_fold"/>
</dbReference>
<dbReference type="PANTHER" id="PTHR12080:SF93">
    <property type="entry name" value="V-SET AND TRANSMEMBRANE DOMAIN-CONTAINING PROTEIN 5"/>
    <property type="match status" value="1"/>
</dbReference>
<dbReference type="GO" id="GO:0030425">
    <property type="term" value="C:dendrite"/>
    <property type="evidence" value="ECO:0007669"/>
    <property type="project" value="TreeGrafter"/>
</dbReference>
<feature type="transmembrane region" description="Helical" evidence="5">
    <location>
        <begin position="244"/>
        <end position="266"/>
    </location>
</feature>
<dbReference type="EMBL" id="VHII01000002">
    <property type="protein sequence ID" value="KAF1393536.1"/>
    <property type="molecule type" value="Genomic_DNA"/>
</dbReference>
<keyword evidence="2" id="KW-0732">Signal</keyword>
<keyword evidence="5" id="KW-1133">Transmembrane helix</keyword>
<dbReference type="InterPro" id="IPR036179">
    <property type="entry name" value="Ig-like_dom_sf"/>
</dbReference>
<accession>A0A6A5FDX5</accession>
<keyword evidence="5" id="KW-0812">Transmembrane</keyword>
<evidence type="ECO:0000256" key="5">
    <source>
        <dbReference type="SAM" id="Phobius"/>
    </source>
</evidence>
<keyword evidence="3 5" id="KW-0472">Membrane</keyword>
<evidence type="ECO:0000313" key="6">
    <source>
        <dbReference type="EMBL" id="KAF1393536.1"/>
    </source>
</evidence>
<comment type="subcellular location">
    <subcellularLocation>
        <location evidence="1">Membrane</location>
    </subcellularLocation>
</comment>
<dbReference type="AlphaFoldDB" id="A0A6A5FDX5"/>
<evidence type="ECO:0000256" key="1">
    <source>
        <dbReference type="ARBA" id="ARBA00004370"/>
    </source>
</evidence>
<dbReference type="Proteomes" id="UP000465112">
    <property type="component" value="Chromosome 2"/>
</dbReference>
<evidence type="ECO:0000313" key="7">
    <source>
        <dbReference type="Proteomes" id="UP000465112"/>
    </source>
</evidence>
<name>A0A6A5FDX5_PERFL</name>
<dbReference type="InterPro" id="IPR015631">
    <property type="entry name" value="CD2/SLAM_rcpt"/>
</dbReference>
<proteinExistence type="predicted"/>
<evidence type="ECO:0000256" key="4">
    <source>
        <dbReference type="ARBA" id="ARBA00023180"/>
    </source>
</evidence>
<dbReference type="GO" id="GO:0005886">
    <property type="term" value="C:plasma membrane"/>
    <property type="evidence" value="ECO:0007669"/>
    <property type="project" value="TreeGrafter"/>
</dbReference>
<reference evidence="6 7" key="1">
    <citation type="submission" date="2019-06" db="EMBL/GenBank/DDBJ databases">
        <title>A chromosome-scale genome assembly of the European perch, Perca fluviatilis.</title>
        <authorList>
            <person name="Roques C."/>
            <person name="Zahm M."/>
            <person name="Cabau C."/>
            <person name="Klopp C."/>
            <person name="Bouchez O."/>
            <person name="Donnadieu C."/>
            <person name="Kuhl H."/>
            <person name="Gislard M."/>
            <person name="Guendouz S."/>
            <person name="Journot L."/>
            <person name="Haffray P."/>
            <person name="Bestin A."/>
            <person name="Morvezen R."/>
            <person name="Feron R."/>
            <person name="Wen M."/>
            <person name="Jouanno E."/>
            <person name="Herpin A."/>
            <person name="Schartl M."/>
            <person name="Postlethwait J."/>
            <person name="Schaerlinger B."/>
            <person name="Chardard D."/>
            <person name="Lecocq T."/>
            <person name="Poncet C."/>
            <person name="Jaffrelo L."/>
            <person name="Lampietro C."/>
            <person name="Guiguen Y."/>
        </authorList>
    </citation>
    <scope>NUCLEOTIDE SEQUENCE [LARGE SCALE GENOMIC DNA]</scope>
    <source>
        <tissue evidence="6">Blood</tissue>
    </source>
</reference>
<dbReference type="GO" id="GO:1904891">
    <property type="term" value="P:positive regulation of excitatory synapse assembly"/>
    <property type="evidence" value="ECO:0007669"/>
    <property type="project" value="TreeGrafter"/>
</dbReference>
<dbReference type="PANTHER" id="PTHR12080">
    <property type="entry name" value="SIGNALING LYMPHOCYTIC ACTIVATION MOLECULE"/>
    <property type="match status" value="1"/>
</dbReference>
<dbReference type="GO" id="GO:0046847">
    <property type="term" value="P:filopodium assembly"/>
    <property type="evidence" value="ECO:0007669"/>
    <property type="project" value="TreeGrafter"/>
</dbReference>
<dbReference type="SUPFAM" id="SSF48726">
    <property type="entry name" value="Immunoglobulin"/>
    <property type="match status" value="1"/>
</dbReference>
<keyword evidence="7" id="KW-1185">Reference proteome</keyword>
<evidence type="ECO:0000256" key="2">
    <source>
        <dbReference type="ARBA" id="ARBA00022729"/>
    </source>
</evidence>
<dbReference type="GO" id="GO:0030424">
    <property type="term" value="C:axon"/>
    <property type="evidence" value="ECO:0007669"/>
    <property type="project" value="TreeGrafter"/>
</dbReference>
<sequence>MCDCLYRCGLAGTDLRRYEEESSTVLREEGNYSTSVTGPLISLKNKGGNSRTHRYLYRWKKKPWERGKAVLEGERQENTSECEITRRRFFNCGSTNGSGIPMWHFRLWDVQDVAVFLSITLYMCHLAEAISIQSPQRSLTRSVQEDVFFSVDVTCFGIPTIQWTFMSGAVSRTIGTWQSGVYTNITEDYSSRVQSFNNGSMGLSDLQLQDAGYYVVTVTDTAGSSKDAGFVLKVNEVLYEDLQYLSVSALALAFVAALLMLATWLLDKAYRKIVACRRRKEMPENDATELQPL</sequence>
<evidence type="ECO:0000256" key="3">
    <source>
        <dbReference type="ARBA" id="ARBA00023136"/>
    </source>
</evidence>